<protein>
    <recommendedName>
        <fullName evidence="4">DC1 domain-containing protein</fullName>
    </recommendedName>
</protein>
<accession>A0ABY9CDP8</accession>
<evidence type="ECO:0000256" key="1">
    <source>
        <dbReference type="ARBA" id="ARBA00022737"/>
    </source>
</evidence>
<keyword evidence="1" id="KW-0677">Repeat</keyword>
<dbReference type="PANTHER" id="PTHR47841:SF7">
    <property type="entry name" value="CYSTEINE_HISTIDINE-RICH C1 DOMAIN PROTEIN"/>
    <property type="match status" value="1"/>
</dbReference>
<dbReference type="InterPro" id="IPR004146">
    <property type="entry name" value="DC1"/>
</dbReference>
<dbReference type="EMBL" id="CP126655">
    <property type="protein sequence ID" value="WJZ93379.1"/>
    <property type="molecule type" value="Genomic_DNA"/>
</dbReference>
<evidence type="ECO:0000259" key="4">
    <source>
        <dbReference type="Pfam" id="PF03107"/>
    </source>
</evidence>
<keyword evidence="3" id="KW-0812">Transmembrane</keyword>
<feature type="region of interest" description="Disordered" evidence="2">
    <location>
        <begin position="309"/>
        <end position="343"/>
    </location>
</feature>
<dbReference type="Pfam" id="PF03107">
    <property type="entry name" value="C1_2"/>
    <property type="match status" value="3"/>
</dbReference>
<evidence type="ECO:0000256" key="3">
    <source>
        <dbReference type="SAM" id="Phobius"/>
    </source>
</evidence>
<feature type="domain" description="DC1" evidence="4">
    <location>
        <begin position="58"/>
        <end position="105"/>
    </location>
</feature>
<dbReference type="SUPFAM" id="SSF57889">
    <property type="entry name" value="Cysteine-rich domain"/>
    <property type="match status" value="2"/>
</dbReference>
<reference evidence="5 6" key="1">
    <citation type="journal article" date="2023" name="Hortic Res">
        <title>The complete reference genome for grapevine (Vitis vinifera L.) genetics and breeding.</title>
        <authorList>
            <person name="Shi X."/>
            <person name="Cao S."/>
            <person name="Wang X."/>
            <person name="Huang S."/>
            <person name="Wang Y."/>
            <person name="Liu Z."/>
            <person name="Liu W."/>
            <person name="Leng X."/>
            <person name="Peng Y."/>
            <person name="Wang N."/>
            <person name="Wang Y."/>
            <person name="Ma Z."/>
            <person name="Xu X."/>
            <person name="Zhang F."/>
            <person name="Xue H."/>
            <person name="Zhong H."/>
            <person name="Wang Y."/>
            <person name="Zhang K."/>
            <person name="Velt A."/>
            <person name="Avia K."/>
            <person name="Holtgrawe D."/>
            <person name="Grimplet J."/>
            <person name="Matus J.T."/>
            <person name="Ware D."/>
            <person name="Wu X."/>
            <person name="Wang H."/>
            <person name="Liu C."/>
            <person name="Fang Y."/>
            <person name="Rustenholz C."/>
            <person name="Cheng Z."/>
            <person name="Xiao H."/>
            <person name="Zhou Y."/>
        </authorList>
    </citation>
    <scope>NUCLEOTIDE SEQUENCE [LARGE SCALE GENOMIC DNA]</scope>
    <source>
        <strain evidence="6">cv. Pinot noir / PN40024</strain>
        <tissue evidence="5">Leaf</tissue>
    </source>
</reference>
<feature type="domain" description="DC1" evidence="4">
    <location>
        <begin position="4"/>
        <end position="47"/>
    </location>
</feature>
<keyword evidence="6" id="KW-1185">Reference proteome</keyword>
<evidence type="ECO:0000313" key="6">
    <source>
        <dbReference type="Proteomes" id="UP001227230"/>
    </source>
</evidence>
<feature type="domain" description="DC1" evidence="4">
    <location>
        <begin position="118"/>
        <end position="159"/>
    </location>
</feature>
<dbReference type="CDD" id="cd00029">
    <property type="entry name" value="C1"/>
    <property type="match status" value="1"/>
</dbReference>
<organism evidence="5 6">
    <name type="scientific">Vitis vinifera</name>
    <name type="common">Grape</name>
    <dbReference type="NCBI Taxonomy" id="29760"/>
    <lineage>
        <taxon>Eukaryota</taxon>
        <taxon>Viridiplantae</taxon>
        <taxon>Streptophyta</taxon>
        <taxon>Embryophyta</taxon>
        <taxon>Tracheophyta</taxon>
        <taxon>Spermatophyta</taxon>
        <taxon>Magnoliopsida</taxon>
        <taxon>eudicotyledons</taxon>
        <taxon>Gunneridae</taxon>
        <taxon>Pentapetalae</taxon>
        <taxon>rosids</taxon>
        <taxon>Vitales</taxon>
        <taxon>Vitaceae</taxon>
        <taxon>Viteae</taxon>
        <taxon>Vitis</taxon>
    </lineage>
</organism>
<evidence type="ECO:0000256" key="2">
    <source>
        <dbReference type="SAM" id="MobiDB-lite"/>
    </source>
</evidence>
<dbReference type="Proteomes" id="UP001227230">
    <property type="component" value="Chromosome 8"/>
</dbReference>
<dbReference type="Gene3D" id="3.30.60.20">
    <property type="match status" value="1"/>
</dbReference>
<gene>
    <name evidence="5" type="ORF">VitviT2T_012324</name>
</gene>
<feature type="transmembrane region" description="Helical" evidence="3">
    <location>
        <begin position="392"/>
        <end position="410"/>
    </location>
</feature>
<name>A0ABY9CDP8_VITVI</name>
<proteinExistence type="predicted"/>
<dbReference type="PRINTS" id="PR01217">
    <property type="entry name" value="PRICHEXTENSN"/>
</dbReference>
<dbReference type="InterPro" id="IPR046349">
    <property type="entry name" value="C1-like_sf"/>
</dbReference>
<dbReference type="PANTHER" id="PTHR47841">
    <property type="entry name" value="DIACYLGLYCEROL KINASE THETA-LIKE-RELATED"/>
    <property type="match status" value="1"/>
</dbReference>
<sequence length="411" mass="43623">MEHFTHPGHSLAEVYGSEEFQCDGCKTPGNGLRYRCHTCDFNMHDYCGRCPSTLSTFMHPQHHLKLVIGTQGRHDNEGSCDLCGDNFEGLFYQCTLCDFNIHPLCTKLPEYVPHALDPVHQLKLQTSSSPGWCRVCKSECTSWRYGCRTCNFDIHLECILDRCDASTASRSVAAPASPHGVASPLPPWGWGCSYGGLTDGAYGPAPYGAYGPAPYGAYVPAPHGAYGPSPYYAYGPQHPYYSSTPPPYYPSGPSPTHFGAYVHPYAFTPPPPSIYGAAPPSFYGAAPPPFYGAAPPPFHGVAPPPPTYGAAPPPPTYGAAPPPPTYGAAPPPPTYGAAPPPPTYGAAPPPPSYGAYAYGEPPGFSPYSANHSVSEAQGSGKPSKLGKKLGKIIYSLVVNLTIGLFCGVIFG</sequence>
<keyword evidence="3" id="KW-1133">Transmembrane helix</keyword>
<evidence type="ECO:0000313" key="5">
    <source>
        <dbReference type="EMBL" id="WJZ93379.1"/>
    </source>
</evidence>
<keyword evidence="3" id="KW-0472">Membrane</keyword>